<dbReference type="KEGG" id="evi:Echvi_3860"/>
<dbReference type="EMBL" id="CP003346">
    <property type="protein sequence ID" value="AGA80072.1"/>
    <property type="molecule type" value="Genomic_DNA"/>
</dbReference>
<dbReference type="RefSeq" id="WP_015267613.1">
    <property type="nucleotide sequence ID" value="NC_019904.1"/>
</dbReference>
<dbReference type="OrthoDB" id="938855at2"/>
<proteinExistence type="predicted"/>
<dbReference type="AlphaFoldDB" id="L0G3I5"/>
<protein>
    <recommendedName>
        <fullName evidence="3">Class I SAM-dependent methyltransferase</fullName>
    </recommendedName>
</protein>
<evidence type="ECO:0008006" key="3">
    <source>
        <dbReference type="Google" id="ProtNLM"/>
    </source>
</evidence>
<accession>L0G3I5</accession>
<evidence type="ECO:0000313" key="2">
    <source>
        <dbReference type="Proteomes" id="UP000010796"/>
    </source>
</evidence>
<name>L0G3I5_ECHVK</name>
<dbReference type="Pfam" id="PF13578">
    <property type="entry name" value="Methyltransf_24"/>
    <property type="match status" value="1"/>
</dbReference>
<dbReference type="SUPFAM" id="SSF53335">
    <property type="entry name" value="S-adenosyl-L-methionine-dependent methyltransferases"/>
    <property type="match status" value="1"/>
</dbReference>
<dbReference type="Proteomes" id="UP000010796">
    <property type="component" value="Chromosome"/>
</dbReference>
<keyword evidence="2" id="KW-1185">Reference proteome</keyword>
<dbReference type="STRING" id="926556.Echvi_3860"/>
<organism evidence="1 2">
    <name type="scientific">Echinicola vietnamensis (strain DSM 17526 / LMG 23754 / KMM 6221)</name>
    <dbReference type="NCBI Taxonomy" id="926556"/>
    <lineage>
        <taxon>Bacteria</taxon>
        <taxon>Pseudomonadati</taxon>
        <taxon>Bacteroidota</taxon>
        <taxon>Cytophagia</taxon>
        <taxon>Cytophagales</taxon>
        <taxon>Cyclobacteriaceae</taxon>
        <taxon>Echinicola</taxon>
    </lineage>
</organism>
<dbReference type="HOGENOM" id="CLU_095324_0_0_10"/>
<dbReference type="Gene3D" id="3.40.50.150">
    <property type="entry name" value="Vaccinia Virus protein VP39"/>
    <property type="match status" value="1"/>
</dbReference>
<dbReference type="InterPro" id="IPR029063">
    <property type="entry name" value="SAM-dependent_MTases_sf"/>
</dbReference>
<sequence length="238" mass="28319">MAHPIIQQLQLAQTKSILPNSNWQRDKGAGWEYLRYRICRPLIKGVFYYFRWRNKPCPWFAPSAVNFLKDWLKQDMVGLEFGSGSSSKFFASRIQKLVSIEHHKGWYTHVHQWMDENGLENIDYRYIAEKSGFEPQAPPHFFDRLQLIEKDYRYKKEFWDYFHVSDEFEDRTFDFILVDGRARVACLLNSLPKLKPGGLMILDNSDRPSYQLAFKVLKDWEHFTCTTGLSDTTFWIKP</sequence>
<gene>
    <name evidence="1" type="ordered locus">Echvi_3860</name>
</gene>
<evidence type="ECO:0000313" key="1">
    <source>
        <dbReference type="EMBL" id="AGA80072.1"/>
    </source>
</evidence>
<dbReference type="eggNOG" id="COG4122">
    <property type="taxonomic scope" value="Bacteria"/>
</dbReference>
<reference evidence="2" key="1">
    <citation type="submission" date="2012-02" db="EMBL/GenBank/DDBJ databases">
        <title>The complete genome of Echinicola vietnamensis DSM 17526.</title>
        <authorList>
            <person name="Lucas S."/>
            <person name="Copeland A."/>
            <person name="Lapidus A."/>
            <person name="Glavina del Rio T."/>
            <person name="Dalin E."/>
            <person name="Tice H."/>
            <person name="Bruce D."/>
            <person name="Goodwin L."/>
            <person name="Pitluck S."/>
            <person name="Peters L."/>
            <person name="Ovchinnikova G."/>
            <person name="Teshima H."/>
            <person name="Kyrpides N."/>
            <person name="Mavromatis K."/>
            <person name="Ivanova N."/>
            <person name="Brettin T."/>
            <person name="Detter J.C."/>
            <person name="Han C."/>
            <person name="Larimer F."/>
            <person name="Land M."/>
            <person name="Hauser L."/>
            <person name="Markowitz V."/>
            <person name="Cheng J.-F."/>
            <person name="Hugenholtz P."/>
            <person name="Woyke T."/>
            <person name="Wu D."/>
            <person name="Brambilla E."/>
            <person name="Klenk H.-P."/>
            <person name="Eisen J.A."/>
        </authorList>
    </citation>
    <scope>NUCLEOTIDE SEQUENCE [LARGE SCALE GENOMIC DNA]</scope>
    <source>
        <strain evidence="2">DSM 17526 / LMG 23754 / KMM 6221</strain>
    </source>
</reference>